<dbReference type="AlphaFoldDB" id="A0A0J8VLW4"/>
<protein>
    <submittedName>
        <fullName evidence="1">Uncharacterized protein</fullName>
    </submittedName>
</protein>
<organism evidence="1 2">
    <name type="scientific">Franconibacter pulveris</name>
    <dbReference type="NCBI Taxonomy" id="435910"/>
    <lineage>
        <taxon>Bacteria</taxon>
        <taxon>Pseudomonadati</taxon>
        <taxon>Pseudomonadota</taxon>
        <taxon>Gammaproteobacteria</taxon>
        <taxon>Enterobacterales</taxon>
        <taxon>Enterobacteriaceae</taxon>
        <taxon>Franconibacter</taxon>
    </lineage>
</organism>
<accession>A0A0J8VLW4</accession>
<reference evidence="1 2" key="1">
    <citation type="submission" date="2015-06" db="EMBL/GenBank/DDBJ databases">
        <title>Genome sequencing of Cronobacter sp. strain DJ34 isolated from petroleum contaminated sludge of Duliajan Oil Fields, Assam, India.</title>
        <authorList>
            <person name="Pal S."/>
            <person name="Banerjee T.D."/>
            <person name="Roy A."/>
            <person name="Sar P."/>
            <person name="Kazy S.K."/>
        </authorList>
    </citation>
    <scope>NUCLEOTIDE SEQUENCE [LARGE SCALE GENOMIC DNA]</scope>
    <source>
        <strain evidence="1 2">DJ34</strain>
    </source>
</reference>
<dbReference type="EMBL" id="LFEJ01000015">
    <property type="protein sequence ID" value="KMV34131.1"/>
    <property type="molecule type" value="Genomic_DNA"/>
</dbReference>
<comment type="caution">
    <text evidence="1">The sequence shown here is derived from an EMBL/GenBank/DDBJ whole genome shotgun (WGS) entry which is preliminary data.</text>
</comment>
<name>A0A0J8VLW4_9ENTR</name>
<evidence type="ECO:0000313" key="2">
    <source>
        <dbReference type="Proteomes" id="UP000037315"/>
    </source>
</evidence>
<gene>
    <name evidence="1" type="ORF">ACH50_11995</name>
</gene>
<proteinExistence type="predicted"/>
<evidence type="ECO:0000313" key="1">
    <source>
        <dbReference type="EMBL" id="KMV34131.1"/>
    </source>
</evidence>
<keyword evidence="2" id="KW-1185">Reference proteome</keyword>
<dbReference type="PATRIC" id="fig|1656095.3.peg.2483"/>
<dbReference type="Proteomes" id="UP000037315">
    <property type="component" value="Unassembled WGS sequence"/>
</dbReference>
<sequence>MFQVNLKFTVIIASRRVKQNITDRRVFFCKPCVFCCFMLSICFLKMKNLNTTVWFKVFSYQIPEKTILAMKMNADIKCNSFVNIAEQPGINKIISY</sequence>